<dbReference type="GO" id="GO:0004070">
    <property type="term" value="F:aspartate carbamoyltransferase activity"/>
    <property type="evidence" value="ECO:0007669"/>
    <property type="project" value="UniProtKB-UniRule"/>
</dbReference>
<dbReference type="InterPro" id="IPR036792">
    <property type="entry name" value="Asp_carbatrfase_reg_C_sf"/>
</dbReference>
<dbReference type="EMBL" id="JACRSP010000003">
    <property type="protein sequence ID" value="MBC8536834.1"/>
    <property type="molecule type" value="Genomic_DNA"/>
</dbReference>
<dbReference type="InterPro" id="IPR036901">
    <property type="entry name" value="Asp/Orn_carbamoylTrfase_sf"/>
</dbReference>
<name>A0A926DGF1_9FIRM</name>
<dbReference type="GO" id="GO:0006520">
    <property type="term" value="P:amino acid metabolic process"/>
    <property type="evidence" value="ECO:0007669"/>
    <property type="project" value="InterPro"/>
</dbReference>
<evidence type="ECO:0000256" key="7">
    <source>
        <dbReference type="HAMAP-Rule" id="MF_00001"/>
    </source>
</evidence>
<dbReference type="Pfam" id="PF02729">
    <property type="entry name" value="OTCace_N"/>
    <property type="match status" value="1"/>
</dbReference>
<dbReference type="PRINTS" id="PR00100">
    <property type="entry name" value="AOTCASE"/>
</dbReference>
<feature type="binding site" evidence="7">
    <location>
        <position position="137"/>
    </location>
    <ligand>
        <name>carbamoyl phosphate</name>
        <dbReference type="ChEBI" id="CHEBI:58228"/>
    </ligand>
</feature>
<dbReference type="GO" id="GO:0044205">
    <property type="term" value="P:'de novo' UMP biosynthetic process"/>
    <property type="evidence" value="ECO:0007669"/>
    <property type="project" value="UniProtKB-UniRule"/>
</dbReference>
<feature type="binding site" evidence="7">
    <location>
        <position position="272"/>
    </location>
    <ligand>
        <name>carbamoyl phosphate</name>
        <dbReference type="ChEBI" id="CHEBI:58228"/>
    </ligand>
</feature>
<keyword evidence="4 7" id="KW-0665">Pyrimidine biosynthesis</keyword>
<dbReference type="PRINTS" id="PR00101">
    <property type="entry name" value="ATCASE"/>
</dbReference>
<comment type="pathway">
    <text evidence="1 7">Pyrimidine metabolism; UMP biosynthesis via de novo pathway; (S)-dihydroorotate from bicarbonate: step 2/3.</text>
</comment>
<dbReference type="FunFam" id="3.40.50.1370:FF:000002">
    <property type="entry name" value="Aspartate carbamoyltransferase 2"/>
    <property type="match status" value="1"/>
</dbReference>
<comment type="function">
    <text evidence="5 7">Catalyzes the condensation of carbamoyl phosphate and aspartate to form carbamoyl aspartate and inorganic phosphate, the committed step in the de novo pyrimidine nucleotide biosynthesis pathway.</text>
</comment>
<feature type="binding site" evidence="7">
    <location>
        <position position="60"/>
    </location>
    <ligand>
        <name>carbamoyl phosphate</name>
        <dbReference type="ChEBI" id="CHEBI:58228"/>
    </ligand>
</feature>
<evidence type="ECO:0000259" key="10">
    <source>
        <dbReference type="Pfam" id="PF02748"/>
    </source>
</evidence>
<dbReference type="Pfam" id="PF02748">
    <property type="entry name" value="PyrI_C"/>
    <property type="match status" value="1"/>
</dbReference>
<feature type="binding site" evidence="7">
    <location>
        <position position="170"/>
    </location>
    <ligand>
        <name>L-aspartate</name>
        <dbReference type="ChEBI" id="CHEBI:29991"/>
    </ligand>
</feature>
<dbReference type="AlphaFoldDB" id="A0A926DGF1"/>
<dbReference type="NCBIfam" id="TIGR00670">
    <property type="entry name" value="asp_carb_tr"/>
    <property type="match status" value="1"/>
</dbReference>
<evidence type="ECO:0000256" key="5">
    <source>
        <dbReference type="ARBA" id="ARBA00043884"/>
    </source>
</evidence>
<dbReference type="InterPro" id="IPR006132">
    <property type="entry name" value="Asp/Orn_carbamoyltranf_P-bd"/>
</dbReference>
<dbReference type="PANTHER" id="PTHR45753">
    <property type="entry name" value="ORNITHINE CARBAMOYLTRANSFERASE, MITOCHONDRIAL"/>
    <property type="match status" value="1"/>
</dbReference>
<comment type="caution">
    <text evidence="11">The sequence shown here is derived from an EMBL/GenBank/DDBJ whole genome shotgun (WGS) entry which is preliminary data.</text>
</comment>
<dbReference type="InterPro" id="IPR006130">
    <property type="entry name" value="Asp/Orn_carbamoylTrfase"/>
</dbReference>
<feature type="binding site" evidence="7">
    <location>
        <position position="88"/>
    </location>
    <ligand>
        <name>L-aspartate</name>
        <dbReference type="ChEBI" id="CHEBI:29991"/>
    </ligand>
</feature>
<protein>
    <recommendedName>
        <fullName evidence="7">Aspartate carbamoyltransferase</fullName>
        <ecNumber evidence="7">2.1.3.2</ecNumber>
    </recommendedName>
    <alternativeName>
        <fullName evidence="7">Aspartate transcarbamylase</fullName>
        <shortName evidence="7">ATCase</shortName>
    </alternativeName>
</protein>
<feature type="domain" description="Aspartate/ornithine carbamoyltransferase carbamoyl-P binding" evidence="9">
    <location>
        <begin position="10"/>
        <end position="150"/>
    </location>
</feature>
<keyword evidence="3 7" id="KW-0808">Transferase</keyword>
<feature type="binding site" evidence="7">
    <location>
        <position position="232"/>
    </location>
    <ligand>
        <name>L-aspartate</name>
        <dbReference type="ChEBI" id="CHEBI:29991"/>
    </ligand>
</feature>
<accession>A0A926DGF1</accession>
<dbReference type="NCBIfam" id="NF002032">
    <property type="entry name" value="PRK00856.1"/>
    <property type="match status" value="1"/>
</dbReference>
<gene>
    <name evidence="7 11" type="primary">pyrB</name>
    <name evidence="11" type="ORF">H8695_09060</name>
</gene>
<dbReference type="InterPro" id="IPR020542">
    <property type="entry name" value="Asp_carbamoyltrfase_reg_C"/>
</dbReference>
<feature type="domain" description="Aspartate/ornithine carbamoyltransferase Asp/Orn-binding" evidence="8">
    <location>
        <begin position="157"/>
        <end position="307"/>
    </location>
</feature>
<feature type="binding site" evidence="7">
    <location>
        <position position="109"/>
    </location>
    <ligand>
        <name>carbamoyl phosphate</name>
        <dbReference type="ChEBI" id="CHEBI:58228"/>
    </ligand>
</feature>
<dbReference type="GO" id="GO:0016597">
    <property type="term" value="F:amino acid binding"/>
    <property type="evidence" value="ECO:0007669"/>
    <property type="project" value="InterPro"/>
</dbReference>
<feature type="domain" description="Aspartate carbamoyltransferase regulatory subunit C-terminal" evidence="10">
    <location>
        <begin position="326"/>
        <end position="363"/>
    </location>
</feature>
<dbReference type="GO" id="GO:0006207">
    <property type="term" value="P:'de novo' pyrimidine nucleobase biosynthetic process"/>
    <property type="evidence" value="ECO:0007669"/>
    <property type="project" value="InterPro"/>
</dbReference>
<feature type="binding site" evidence="7">
    <location>
        <position position="271"/>
    </location>
    <ligand>
        <name>carbamoyl phosphate</name>
        <dbReference type="ChEBI" id="CHEBI:58228"/>
    </ligand>
</feature>
<dbReference type="Gene3D" id="3.40.50.1370">
    <property type="entry name" value="Aspartate/ornithine carbamoyltransferase"/>
    <property type="match status" value="2"/>
</dbReference>
<organism evidence="11 12">
    <name type="scientific">Feifania hominis</name>
    <dbReference type="NCBI Taxonomy" id="2763660"/>
    <lineage>
        <taxon>Bacteria</taxon>
        <taxon>Bacillati</taxon>
        <taxon>Bacillota</taxon>
        <taxon>Clostridia</taxon>
        <taxon>Eubacteriales</taxon>
        <taxon>Feifaniaceae</taxon>
        <taxon>Feifania</taxon>
    </lineage>
</organism>
<dbReference type="EC" id="2.1.3.2" evidence="7"/>
<dbReference type="InterPro" id="IPR006131">
    <property type="entry name" value="Asp_carbamoyltransf_Asp/Orn-bd"/>
</dbReference>
<keyword evidence="12" id="KW-1185">Reference proteome</keyword>
<evidence type="ECO:0000256" key="1">
    <source>
        <dbReference type="ARBA" id="ARBA00004852"/>
    </source>
</evidence>
<evidence type="ECO:0000259" key="9">
    <source>
        <dbReference type="Pfam" id="PF02729"/>
    </source>
</evidence>
<comment type="catalytic activity">
    <reaction evidence="6 7">
        <text>carbamoyl phosphate + L-aspartate = N-carbamoyl-L-aspartate + phosphate + H(+)</text>
        <dbReference type="Rhea" id="RHEA:20013"/>
        <dbReference type="ChEBI" id="CHEBI:15378"/>
        <dbReference type="ChEBI" id="CHEBI:29991"/>
        <dbReference type="ChEBI" id="CHEBI:32814"/>
        <dbReference type="ChEBI" id="CHEBI:43474"/>
        <dbReference type="ChEBI" id="CHEBI:58228"/>
        <dbReference type="EC" id="2.1.3.2"/>
    </reaction>
</comment>
<evidence type="ECO:0000256" key="3">
    <source>
        <dbReference type="ARBA" id="ARBA00022679"/>
    </source>
</evidence>
<feature type="binding site" evidence="7">
    <location>
        <position position="140"/>
    </location>
    <ligand>
        <name>carbamoyl phosphate</name>
        <dbReference type="ChEBI" id="CHEBI:58228"/>
    </ligand>
</feature>
<dbReference type="SUPFAM" id="SSF53671">
    <property type="entry name" value="Aspartate/ornithine carbamoyltransferase"/>
    <property type="match status" value="1"/>
</dbReference>
<dbReference type="Gene3D" id="2.30.30.20">
    <property type="entry name" value="Aspartate carbamoyltransferase regulatory subunit, C-terminal domain"/>
    <property type="match status" value="1"/>
</dbReference>
<dbReference type="InterPro" id="IPR002082">
    <property type="entry name" value="Asp_carbamoyltransf"/>
</dbReference>
<evidence type="ECO:0000256" key="4">
    <source>
        <dbReference type="ARBA" id="ARBA00022975"/>
    </source>
</evidence>
<dbReference type="PROSITE" id="PS00097">
    <property type="entry name" value="CARBAMOYLTRANSFERASE"/>
    <property type="match status" value="1"/>
</dbReference>
<evidence type="ECO:0000313" key="11">
    <source>
        <dbReference type="EMBL" id="MBC8536834.1"/>
    </source>
</evidence>
<proteinExistence type="inferred from homology"/>
<evidence type="ECO:0000256" key="2">
    <source>
        <dbReference type="ARBA" id="ARBA00008896"/>
    </source>
</evidence>
<dbReference type="HAMAP" id="MF_00001">
    <property type="entry name" value="Asp_carb_tr"/>
    <property type="match status" value="1"/>
</dbReference>
<sequence>MRGGNCVESRHLCDFGDMPLSDWEQISRTAAQMIERPLDYADVCRGKVLGTTFFEPSTRTRFSFQAAMLRLGGSYIGFSDPYNSSVSKGENLKDTVRTVANYVDAIAMRHPLEGAAMAATLYSRVPVINAGDGGHMHPTQTLTDLLTIKQYRGSLEGNRVGFCGDLKNGRTVHSLIKALIRFPGNSFTLISTKELRLPAYTIEELEASGCRYTEVDRIEDCIGELDVLYMTRIQKERFASDEEYHEQSGKYILDRAKMALAPRDLIVMHPLPKIDEITDEVDEDSRCIYFKQAENGMYVRMALLYLLTQDGARYEPQPPRSNVDGLRCRNPRCITNHELYLPQRFKRPAENPANLLCEYCDHSATL</sequence>
<comment type="similarity">
    <text evidence="2 7">Belongs to the aspartate/ornithine carbamoyltransferase superfamily. ATCase family.</text>
</comment>
<evidence type="ECO:0000313" key="12">
    <source>
        <dbReference type="Proteomes" id="UP000620366"/>
    </source>
</evidence>
<comment type="subunit">
    <text evidence="7">Heterododecamer (2C3:3R2) of six catalytic PyrB chains organized as two trimers (C3), and six regulatory PyrI chains organized as three dimers (R2).</text>
</comment>
<dbReference type="SUPFAM" id="SSF57825">
    <property type="entry name" value="Aspartate carbamoyltransferase, Regulatory-chain, C-terminal domain"/>
    <property type="match status" value="1"/>
</dbReference>
<evidence type="ECO:0000256" key="6">
    <source>
        <dbReference type="ARBA" id="ARBA00048859"/>
    </source>
</evidence>
<reference evidence="11" key="1">
    <citation type="submission" date="2020-08" db="EMBL/GenBank/DDBJ databases">
        <title>Genome public.</title>
        <authorList>
            <person name="Liu C."/>
            <person name="Sun Q."/>
        </authorList>
    </citation>
    <scope>NUCLEOTIDE SEQUENCE</scope>
    <source>
        <strain evidence="11">BX7</strain>
    </source>
</reference>
<dbReference type="Pfam" id="PF00185">
    <property type="entry name" value="OTCace"/>
    <property type="match status" value="1"/>
</dbReference>
<dbReference type="Proteomes" id="UP000620366">
    <property type="component" value="Unassembled WGS sequence"/>
</dbReference>
<dbReference type="PANTHER" id="PTHR45753:SF6">
    <property type="entry name" value="ASPARTATE CARBAMOYLTRANSFERASE"/>
    <property type="match status" value="1"/>
</dbReference>
<evidence type="ECO:0000259" key="8">
    <source>
        <dbReference type="Pfam" id="PF00185"/>
    </source>
</evidence>
<feature type="binding site" evidence="7">
    <location>
        <position position="59"/>
    </location>
    <ligand>
        <name>carbamoyl phosphate</name>
        <dbReference type="ChEBI" id="CHEBI:58228"/>
    </ligand>
</feature>